<dbReference type="PANTHER" id="PTHR47331">
    <property type="entry name" value="PHD-TYPE DOMAIN-CONTAINING PROTEIN"/>
    <property type="match status" value="1"/>
</dbReference>
<reference evidence="1" key="1">
    <citation type="submission" date="2021-12" db="EMBL/GenBank/DDBJ databases">
        <authorList>
            <person name="Martin H S."/>
        </authorList>
    </citation>
    <scope>NUCLEOTIDE SEQUENCE</scope>
</reference>
<dbReference type="PANTHER" id="PTHR47331:SF1">
    <property type="entry name" value="GAG-LIKE PROTEIN"/>
    <property type="match status" value="1"/>
</dbReference>
<protein>
    <recommendedName>
        <fullName evidence="3">CCHC-type domain-containing protein</fullName>
    </recommendedName>
</protein>
<accession>A0A8J9Y570</accession>
<proteinExistence type="predicted"/>
<evidence type="ECO:0008006" key="3">
    <source>
        <dbReference type="Google" id="ProtNLM"/>
    </source>
</evidence>
<keyword evidence="2" id="KW-1185">Reference proteome</keyword>
<name>A0A8J9Y570_9NEOP</name>
<dbReference type="InterPro" id="IPR005312">
    <property type="entry name" value="DUF1759"/>
</dbReference>
<dbReference type="EMBL" id="OV170230">
    <property type="protein sequence ID" value="CAH0715181.1"/>
    <property type="molecule type" value="Genomic_DNA"/>
</dbReference>
<organism evidence="1 2">
    <name type="scientific">Brenthis ino</name>
    <name type="common">lesser marbled fritillary</name>
    <dbReference type="NCBI Taxonomy" id="405034"/>
    <lineage>
        <taxon>Eukaryota</taxon>
        <taxon>Metazoa</taxon>
        <taxon>Ecdysozoa</taxon>
        <taxon>Arthropoda</taxon>
        <taxon>Hexapoda</taxon>
        <taxon>Insecta</taxon>
        <taxon>Pterygota</taxon>
        <taxon>Neoptera</taxon>
        <taxon>Endopterygota</taxon>
        <taxon>Lepidoptera</taxon>
        <taxon>Glossata</taxon>
        <taxon>Ditrysia</taxon>
        <taxon>Papilionoidea</taxon>
        <taxon>Nymphalidae</taxon>
        <taxon>Heliconiinae</taxon>
        <taxon>Argynnini</taxon>
        <taxon>Brenthis</taxon>
    </lineage>
</organism>
<dbReference type="Pfam" id="PF03564">
    <property type="entry name" value="DUF1759"/>
    <property type="match status" value="1"/>
</dbReference>
<sequence>MADKLIKKRSSMKAKLTTFSNYLDVLKSCDNLSTLQRLELDSRYSKFDALYAEFDDLQTEIELLSEKPEEAYTVRAQFEEQYYALAALARSLLSGNEKPRDSAGFVTGSEDSMAGGLKNNFIRLPKIDLPYFDGSYQCWLEFRDTFSSLIHDNNSIDNISKFHYLRAALKGTAAEIIKNMDFKSDQYKLAWDLLCERYDNSRLLINNHVQALFNIEPIVKESSSSIRNLIDVTNKNIRALKILNEPTQYWDTLVIYMMSMKLDSATSRHWEEYRNTLLSSPTLPQFCTFLNNKADLLETIEDQNFIKINKTENYKNKTLLITSNNNYLNKNQLNISTIKCPLCSQKHNLYSCESFRNLPIETRIQKAKEFKLCLNCLRSGHFENKCKLSHCKYCRSKHNTLLNLEQPGPSIRNPLPKNENVSLSANIVPTQNTTRSHVLLSTALVQVVSNDGKKYSARVLLDNGSTSNFITESFCTKLGLFRRDASSTTITGGSHNRLIVSMYLKFKRSENETVESAARRSVGAGWWVVVVVTYIICIV</sequence>
<feature type="non-terminal residue" evidence="1">
    <location>
        <position position="539"/>
    </location>
</feature>
<evidence type="ECO:0000313" key="2">
    <source>
        <dbReference type="Proteomes" id="UP000838878"/>
    </source>
</evidence>
<dbReference type="Proteomes" id="UP000838878">
    <property type="component" value="Chromosome 10"/>
</dbReference>
<evidence type="ECO:0000313" key="1">
    <source>
        <dbReference type="EMBL" id="CAH0715181.1"/>
    </source>
</evidence>
<dbReference type="OrthoDB" id="5989194at2759"/>
<dbReference type="AlphaFoldDB" id="A0A8J9Y570"/>
<gene>
    <name evidence="1" type="ORF">BINO364_LOCUS2151</name>
</gene>